<keyword evidence="3" id="KW-1185">Reference proteome</keyword>
<evidence type="ECO:0000313" key="3">
    <source>
        <dbReference type="Proteomes" id="UP000014227"/>
    </source>
</evidence>
<dbReference type="InterPro" id="IPR036061">
    <property type="entry name" value="CheW-like_dom_sf"/>
</dbReference>
<dbReference type="AlphaFoldDB" id="S0EY20"/>
<dbReference type="GO" id="GO:0006935">
    <property type="term" value="P:chemotaxis"/>
    <property type="evidence" value="ECO:0007669"/>
    <property type="project" value="InterPro"/>
</dbReference>
<dbReference type="InterPro" id="IPR002545">
    <property type="entry name" value="CheW-lke_dom"/>
</dbReference>
<feature type="domain" description="CheW-like" evidence="1">
    <location>
        <begin position="11"/>
        <end position="159"/>
    </location>
</feature>
<dbReference type="EMBL" id="HF951689">
    <property type="protein sequence ID" value="CCW35213.1"/>
    <property type="molecule type" value="Genomic_DNA"/>
</dbReference>
<evidence type="ECO:0000259" key="1">
    <source>
        <dbReference type="PROSITE" id="PS50851"/>
    </source>
</evidence>
<dbReference type="Gene3D" id="2.30.30.40">
    <property type="entry name" value="SH3 Domains"/>
    <property type="match status" value="1"/>
</dbReference>
<reference evidence="3" key="1">
    <citation type="submission" date="2013-03" db="EMBL/GenBank/DDBJ databases">
        <title>Genome sequence of Chthonomonas calidirosea, the first sequenced genome from the Armatimonadetes phylum (formally candidate division OP10).</title>
        <authorList>
            <person name="Lee K.C.Y."/>
            <person name="Morgan X.C."/>
            <person name="Dunfield P.F."/>
            <person name="Tamas I."/>
            <person name="Houghton K.M."/>
            <person name="Vyssotski M."/>
            <person name="Ryan J.L.J."/>
            <person name="Lagutin K."/>
            <person name="McDonald I.R."/>
            <person name="Stott M.B."/>
        </authorList>
    </citation>
    <scope>NUCLEOTIDE SEQUENCE [LARGE SCALE GENOMIC DNA]</scope>
    <source>
        <strain evidence="3">DSM 23976 / ICMP 18418 / T49</strain>
    </source>
</reference>
<accession>S0EY20</accession>
<dbReference type="HOGENOM" id="CLU_048995_3_1_0"/>
<dbReference type="InterPro" id="IPR039315">
    <property type="entry name" value="CheW"/>
</dbReference>
<name>S0EY20_CHTCT</name>
<dbReference type="PROSITE" id="PS50851">
    <property type="entry name" value="CHEW"/>
    <property type="match status" value="1"/>
</dbReference>
<dbReference type="FunCoup" id="S0EY20">
    <property type="interactions" value="124"/>
</dbReference>
<protein>
    <submittedName>
        <fullName evidence="2">CheW protein</fullName>
    </submittedName>
</protein>
<gene>
    <name evidence="2" type="ORF">CCALI_01396</name>
</gene>
<organism evidence="2 3">
    <name type="scientific">Chthonomonas calidirosea (strain DSM 23976 / ICMP 18418 / T49)</name>
    <dbReference type="NCBI Taxonomy" id="1303518"/>
    <lineage>
        <taxon>Bacteria</taxon>
        <taxon>Bacillati</taxon>
        <taxon>Armatimonadota</taxon>
        <taxon>Chthonomonadia</taxon>
        <taxon>Chthonomonadales</taxon>
        <taxon>Chthonomonadaceae</taxon>
        <taxon>Chthonomonas</taxon>
    </lineage>
</organism>
<dbReference type="Proteomes" id="UP000014227">
    <property type="component" value="Chromosome I"/>
</dbReference>
<proteinExistence type="predicted"/>
<dbReference type="RefSeq" id="WP_016482752.1">
    <property type="nucleotide sequence ID" value="NC_021487.1"/>
</dbReference>
<dbReference type="KEGG" id="ccz:CCALI_01396"/>
<dbReference type="Gene3D" id="2.40.50.180">
    <property type="entry name" value="CheA-289, Domain 4"/>
    <property type="match status" value="1"/>
</dbReference>
<dbReference type="GO" id="GO:0007165">
    <property type="term" value="P:signal transduction"/>
    <property type="evidence" value="ECO:0007669"/>
    <property type="project" value="InterPro"/>
</dbReference>
<dbReference type="GO" id="GO:0005829">
    <property type="term" value="C:cytosol"/>
    <property type="evidence" value="ECO:0007669"/>
    <property type="project" value="TreeGrafter"/>
</dbReference>
<dbReference type="PATRIC" id="fig|1303518.3.peg.1427"/>
<dbReference type="SUPFAM" id="SSF50341">
    <property type="entry name" value="CheW-like"/>
    <property type="match status" value="1"/>
</dbReference>
<dbReference type="PANTHER" id="PTHR22617">
    <property type="entry name" value="CHEMOTAXIS SENSOR HISTIDINE KINASE-RELATED"/>
    <property type="match status" value="1"/>
</dbReference>
<dbReference type="PANTHER" id="PTHR22617:SF23">
    <property type="entry name" value="CHEMOTAXIS PROTEIN CHEW"/>
    <property type="match status" value="1"/>
</dbReference>
<dbReference type="InParanoid" id="S0EY20"/>
<dbReference type="SMART" id="SM00260">
    <property type="entry name" value="CheW"/>
    <property type="match status" value="1"/>
</dbReference>
<evidence type="ECO:0000313" key="2">
    <source>
        <dbReference type="EMBL" id="CCW35213.1"/>
    </source>
</evidence>
<sequence length="162" mass="17685">MAPTTEAAERELQLVAFRLARETYGIEIAAINEIIRPQEVTHVPRSAEDLKGIINLRGKIVPIVNLRRRLGLPEAEEPAAEARTSASSQRVIVVNYDGSLVGLEVDSVVGVLRLSETLIEKPAEMVETVDSEFVLGVGKHQDELIILLNVEAVLKPSDVSGR</sequence>
<dbReference type="Pfam" id="PF01584">
    <property type="entry name" value="CheW"/>
    <property type="match status" value="1"/>
</dbReference>
<dbReference type="eggNOG" id="COG0835">
    <property type="taxonomic scope" value="Bacteria"/>
</dbReference>
<dbReference type="STRING" id="454171.CP488_02700"/>